<comment type="similarity">
    <text evidence="1">Belongs to the FtsK/SpoIIIE/SftA family.</text>
</comment>
<dbReference type="InterPro" id="IPR018541">
    <property type="entry name" value="Ftsk_gamma"/>
</dbReference>
<evidence type="ECO:0000256" key="2">
    <source>
        <dbReference type="ARBA" id="ARBA00020887"/>
    </source>
</evidence>
<dbReference type="SUPFAM" id="SSF52540">
    <property type="entry name" value="P-loop containing nucleoside triphosphate hydrolases"/>
    <property type="match status" value="1"/>
</dbReference>
<evidence type="ECO:0000313" key="12">
    <source>
        <dbReference type="EMBL" id="KGQ30843.1"/>
    </source>
</evidence>
<evidence type="ECO:0000256" key="5">
    <source>
        <dbReference type="ARBA" id="ARBA00022829"/>
    </source>
</evidence>
<dbReference type="InterPro" id="IPR050206">
    <property type="entry name" value="FtsK/SpoIIIE/SftA"/>
</dbReference>
<sequence>AQAQEDSIANFDFPMMDIEEQPELPKVSISMPSPTSVVTANDTRLTEAKTAVSAPKQEISLSPNNMMNVDAIASAQDEDDYEDDDEELTHLREQFLAQQQMKEQQYAHSKVEAKPSTTTPNYKPYNGTLIHPLLQPDPISTVKPTTPLPSLDLLSPGQPLKTEVTQAEIQETSRRIEQQLRNFGVKAAVRNVTIGPVVTRYEIELQPGTKASKVTSIDTDLARALMFRSIRIAEVIPGKPYIGIETPNMRRQNVLLRDVLSSAEFQQAKSPLSMVLGKDISGKAVVVDLAKMPHLLVAGATGSGKSVGVNAMILSLLFKVQPEEVKFIMIDPKQVELSMYNDIPHLLTNVVTDMNKAANALRWCVDEMERRYQLLTALHVRNIEGFNHKIDQASEMQLPIPNPIWRPGDTMDAMPPALEKLPYIVVVVDEFADLMMIVGKQVEELIARLAQKARAIGIHLILATQRPSVDVITGLIKANIPSRIAFTVASKIDSRTILDQSGAEALLGKGDMLYSGQGDLIRIHGAYMTDDEVARVANDWRARGKPNYLDEIVENSEEGQDNNDEGNNSELDEKFDEAVDVVLSTGNTSASFLQRRLGLGFPRAARILDQMEQQGILSSPVNGKREILAPKNNY</sequence>
<evidence type="ECO:0000256" key="9">
    <source>
        <dbReference type="PROSITE-ProRule" id="PRU00289"/>
    </source>
</evidence>
<feature type="binding site" evidence="9">
    <location>
        <begin position="299"/>
        <end position="306"/>
    </location>
    <ligand>
        <name>ATP</name>
        <dbReference type="ChEBI" id="CHEBI:30616"/>
    </ligand>
</feature>
<dbReference type="FunFam" id="3.40.50.300:FF:000209">
    <property type="entry name" value="Cell division protein FtsK"/>
    <property type="match status" value="1"/>
</dbReference>
<dbReference type="Pfam" id="PF01580">
    <property type="entry name" value="FtsK_SpoIIIE"/>
    <property type="match status" value="1"/>
</dbReference>
<evidence type="ECO:0000256" key="3">
    <source>
        <dbReference type="ARBA" id="ARBA00022618"/>
    </source>
</evidence>
<dbReference type="GO" id="GO:0051301">
    <property type="term" value="P:cell division"/>
    <property type="evidence" value="ECO:0007669"/>
    <property type="project" value="UniProtKB-KW"/>
</dbReference>
<dbReference type="Pfam" id="PF17854">
    <property type="entry name" value="FtsK_alpha"/>
    <property type="match status" value="1"/>
</dbReference>
<dbReference type="RefSeq" id="WP_052122196.1">
    <property type="nucleotide sequence ID" value="NZ_JPXS01000039.1"/>
</dbReference>
<evidence type="ECO:0000256" key="8">
    <source>
        <dbReference type="ARBA" id="ARBA00023306"/>
    </source>
</evidence>
<proteinExistence type="inferred from homology"/>
<reference evidence="12 13" key="1">
    <citation type="submission" date="2014-08" db="EMBL/GenBank/DDBJ databases">
        <title>Chaperone-usher fimbriae in a diverse selection of Gallibacterium genomes.</title>
        <authorList>
            <person name="Kudirkiene E."/>
            <person name="Bager R.J."/>
            <person name="Johnson T.J."/>
            <person name="Bojesen A.M."/>
        </authorList>
    </citation>
    <scope>NUCLEOTIDE SEQUENCE [LARGE SCALE GENOMIC DNA]</scope>
    <source>
        <strain evidence="12 13">20558/3kl.</strain>
    </source>
</reference>
<evidence type="ECO:0000256" key="10">
    <source>
        <dbReference type="SAM" id="MobiDB-lite"/>
    </source>
</evidence>
<dbReference type="Gene3D" id="3.30.980.40">
    <property type="match status" value="1"/>
</dbReference>
<keyword evidence="8" id="KW-0131">Cell cycle</keyword>
<evidence type="ECO:0000313" key="13">
    <source>
        <dbReference type="Proteomes" id="UP000030526"/>
    </source>
</evidence>
<dbReference type="InterPro" id="IPR036388">
    <property type="entry name" value="WH-like_DNA-bd_sf"/>
</dbReference>
<dbReference type="GO" id="GO:0003677">
    <property type="term" value="F:DNA binding"/>
    <property type="evidence" value="ECO:0007669"/>
    <property type="project" value="UniProtKB-KW"/>
</dbReference>
<dbReference type="Gene3D" id="3.40.50.300">
    <property type="entry name" value="P-loop containing nucleotide triphosphate hydrolases"/>
    <property type="match status" value="1"/>
</dbReference>
<dbReference type="Proteomes" id="UP000030526">
    <property type="component" value="Unassembled WGS sequence"/>
</dbReference>
<dbReference type="PROSITE" id="PS50901">
    <property type="entry name" value="FTSK"/>
    <property type="match status" value="1"/>
</dbReference>
<organism evidence="12 13">
    <name type="scientific">Gallibacterium anatis</name>
    <dbReference type="NCBI Taxonomy" id="750"/>
    <lineage>
        <taxon>Bacteria</taxon>
        <taxon>Pseudomonadati</taxon>
        <taxon>Pseudomonadota</taxon>
        <taxon>Gammaproteobacteria</taxon>
        <taxon>Pasteurellales</taxon>
        <taxon>Pasteurellaceae</taxon>
        <taxon>Gallibacterium</taxon>
    </lineage>
</organism>
<feature type="domain" description="FtsK" evidence="11">
    <location>
        <begin position="282"/>
        <end position="495"/>
    </location>
</feature>
<dbReference type="SMART" id="SM00843">
    <property type="entry name" value="Ftsk_gamma"/>
    <property type="match status" value="1"/>
</dbReference>
<feature type="non-terminal residue" evidence="12">
    <location>
        <position position="1"/>
    </location>
</feature>
<gene>
    <name evidence="12" type="ORF">JP32_07960</name>
</gene>
<dbReference type="InterPro" id="IPR027417">
    <property type="entry name" value="P-loop_NTPase"/>
</dbReference>
<keyword evidence="6 9" id="KW-0067">ATP-binding</keyword>
<keyword evidence="3 12" id="KW-0132">Cell division</keyword>
<name>A0A0A2XFA6_9PAST</name>
<feature type="region of interest" description="Disordered" evidence="10">
    <location>
        <begin position="101"/>
        <end position="120"/>
    </location>
</feature>
<dbReference type="PANTHER" id="PTHR22683">
    <property type="entry name" value="SPORULATION PROTEIN RELATED"/>
    <property type="match status" value="1"/>
</dbReference>
<keyword evidence="7" id="KW-0238">DNA-binding</keyword>
<dbReference type="CDD" id="cd01127">
    <property type="entry name" value="TrwB_TraG_TraD_VirD4"/>
    <property type="match status" value="1"/>
</dbReference>
<evidence type="ECO:0000259" key="11">
    <source>
        <dbReference type="PROSITE" id="PS50901"/>
    </source>
</evidence>
<evidence type="ECO:0000256" key="7">
    <source>
        <dbReference type="ARBA" id="ARBA00023125"/>
    </source>
</evidence>
<dbReference type="InterPro" id="IPR041027">
    <property type="entry name" value="FtsK_alpha"/>
</dbReference>
<dbReference type="SUPFAM" id="SSF46785">
    <property type="entry name" value="Winged helix' DNA-binding domain"/>
    <property type="match status" value="1"/>
</dbReference>
<dbReference type="GO" id="GO:0005524">
    <property type="term" value="F:ATP binding"/>
    <property type="evidence" value="ECO:0007669"/>
    <property type="project" value="UniProtKB-UniRule"/>
</dbReference>
<evidence type="ECO:0000256" key="6">
    <source>
        <dbReference type="ARBA" id="ARBA00022840"/>
    </source>
</evidence>
<accession>A0A0A2XFA6</accession>
<evidence type="ECO:0000256" key="1">
    <source>
        <dbReference type="ARBA" id="ARBA00006474"/>
    </source>
</evidence>
<dbReference type="AlphaFoldDB" id="A0A0A2XFA6"/>
<keyword evidence="4 9" id="KW-0547">Nucleotide-binding</keyword>
<dbReference type="InterPro" id="IPR002543">
    <property type="entry name" value="FtsK_dom"/>
</dbReference>
<keyword evidence="5" id="KW-0159">Chromosome partition</keyword>
<protein>
    <recommendedName>
        <fullName evidence="2">DNA translocase FtsK</fullName>
    </recommendedName>
</protein>
<dbReference type="Pfam" id="PF09397">
    <property type="entry name" value="FtsK_gamma"/>
    <property type="match status" value="1"/>
</dbReference>
<dbReference type="InterPro" id="IPR036390">
    <property type="entry name" value="WH_DNA-bd_sf"/>
</dbReference>
<evidence type="ECO:0000256" key="4">
    <source>
        <dbReference type="ARBA" id="ARBA00022741"/>
    </source>
</evidence>
<dbReference type="Gene3D" id="1.10.10.10">
    <property type="entry name" value="Winged helix-like DNA-binding domain superfamily/Winged helix DNA-binding domain"/>
    <property type="match status" value="1"/>
</dbReference>
<dbReference type="EMBL" id="JPXS01000039">
    <property type="protein sequence ID" value="KGQ30843.1"/>
    <property type="molecule type" value="Genomic_DNA"/>
</dbReference>
<comment type="caution">
    <text evidence="12">The sequence shown here is derived from an EMBL/GenBank/DDBJ whole genome shotgun (WGS) entry which is preliminary data.</text>
</comment>
<dbReference type="GO" id="GO:0007059">
    <property type="term" value="P:chromosome segregation"/>
    <property type="evidence" value="ECO:0007669"/>
    <property type="project" value="UniProtKB-KW"/>
</dbReference>
<dbReference type="PANTHER" id="PTHR22683:SF41">
    <property type="entry name" value="DNA TRANSLOCASE FTSK"/>
    <property type="match status" value="1"/>
</dbReference>